<comment type="similarity">
    <text evidence="2">Belongs to the fimbrial protein family.</text>
</comment>
<dbReference type="InterPro" id="IPR000259">
    <property type="entry name" value="Adhesion_dom_fimbrial"/>
</dbReference>
<evidence type="ECO:0000313" key="7">
    <source>
        <dbReference type="EMBL" id="QNR50923.1"/>
    </source>
</evidence>
<dbReference type="Pfam" id="PF00419">
    <property type="entry name" value="Fimbrial"/>
    <property type="match status" value="1"/>
</dbReference>
<dbReference type="PANTHER" id="PTHR33420">
    <property type="entry name" value="FIMBRIAL SUBUNIT ELFA-RELATED"/>
    <property type="match status" value="1"/>
</dbReference>
<dbReference type="SUPFAM" id="SSF49401">
    <property type="entry name" value="Bacterial adhesins"/>
    <property type="match status" value="1"/>
</dbReference>
<dbReference type="InterPro" id="IPR036937">
    <property type="entry name" value="Adhesion_dom_fimbrial_sf"/>
</dbReference>
<proteinExistence type="inferred from homology"/>
<feature type="signal peptide" evidence="5">
    <location>
        <begin position="1"/>
        <end position="24"/>
    </location>
</feature>
<keyword evidence="4" id="KW-0281">Fimbrium</keyword>
<comment type="subcellular location">
    <subcellularLocation>
        <location evidence="1">Fimbrium</location>
    </subcellularLocation>
</comment>
<dbReference type="GO" id="GO:0043709">
    <property type="term" value="P:cell adhesion involved in single-species biofilm formation"/>
    <property type="evidence" value="ECO:0007669"/>
    <property type="project" value="TreeGrafter"/>
</dbReference>
<dbReference type="RefSeq" id="WP_101284162.1">
    <property type="nucleotide sequence ID" value="NZ_CP025309.1"/>
</dbReference>
<evidence type="ECO:0000256" key="5">
    <source>
        <dbReference type="SAM" id="SignalP"/>
    </source>
</evidence>
<gene>
    <name evidence="7" type="ORF">HLB40_17550</name>
</gene>
<feature type="chain" id="PRO_5042895290" evidence="5">
    <location>
        <begin position="25"/>
        <end position="333"/>
    </location>
</feature>
<protein>
    <submittedName>
        <fullName evidence="7">Fimbrial protein</fullName>
    </submittedName>
</protein>
<dbReference type="EMBL" id="CP061079">
    <property type="protein sequence ID" value="QNR50923.1"/>
    <property type="molecule type" value="Genomic_DNA"/>
</dbReference>
<evidence type="ECO:0000259" key="6">
    <source>
        <dbReference type="Pfam" id="PF00419"/>
    </source>
</evidence>
<name>A0AAQ0AUU4_9PSED</name>
<dbReference type="PANTHER" id="PTHR33420:SF12">
    <property type="entry name" value="FIMBRIN-LIKE PROTEIN FIMI-RELATED"/>
    <property type="match status" value="1"/>
</dbReference>
<dbReference type="InterPro" id="IPR008966">
    <property type="entry name" value="Adhesion_dom_sf"/>
</dbReference>
<dbReference type="AlphaFoldDB" id="A0AAQ0AUU4"/>
<evidence type="ECO:0000256" key="3">
    <source>
        <dbReference type="ARBA" id="ARBA00022729"/>
    </source>
</evidence>
<organism evidence="7 8">
    <name type="scientific">Pseudomonas chlororaphis</name>
    <dbReference type="NCBI Taxonomy" id="587753"/>
    <lineage>
        <taxon>Bacteria</taxon>
        <taxon>Pseudomonadati</taxon>
        <taxon>Pseudomonadota</taxon>
        <taxon>Gammaproteobacteria</taxon>
        <taxon>Pseudomonadales</taxon>
        <taxon>Pseudomonadaceae</taxon>
        <taxon>Pseudomonas</taxon>
    </lineage>
</organism>
<sequence>MKNIYQLICLSLLLVLAQKSYALACKKDGSQAADTIMINTTIAIPTILPKDTVLWRSNNYSISMTCWQDKATGTIESVYFYLSPRDQGLTQLGPHLELGIHLNGADLRCTQLAGCRAELPIRFYGCNSGGGCRNQAQTFPLNFNFFLSKRSQPNPGREGSLTGAVTYPAFQLDGVGGMNDTPGNNFVMTLAGLNQLRYVACSSTLSISPKTVNFGSINTVGAQTNKVIKEIPFSITALKSCNSVYGLNAQLTPVEATAADGYTLVPNNNTSVGINLLKQSGRSAIPFNKEFTLVERSGDQVAVNNFLAQLKWRTNTPTLGKFSATATIDVFYK</sequence>
<evidence type="ECO:0000256" key="2">
    <source>
        <dbReference type="ARBA" id="ARBA00006671"/>
    </source>
</evidence>
<accession>A0AAQ0AUU4</accession>
<dbReference type="InterPro" id="IPR050263">
    <property type="entry name" value="Bact_Fimbrial_Adh_Pro"/>
</dbReference>
<evidence type="ECO:0000256" key="4">
    <source>
        <dbReference type="ARBA" id="ARBA00023263"/>
    </source>
</evidence>
<dbReference type="GO" id="GO:0009289">
    <property type="term" value="C:pilus"/>
    <property type="evidence" value="ECO:0007669"/>
    <property type="project" value="UniProtKB-SubCell"/>
</dbReference>
<keyword evidence="3 5" id="KW-0732">Signal</keyword>
<evidence type="ECO:0000313" key="8">
    <source>
        <dbReference type="Proteomes" id="UP000516316"/>
    </source>
</evidence>
<feature type="domain" description="Fimbrial-type adhesion" evidence="6">
    <location>
        <begin position="196"/>
        <end position="332"/>
    </location>
</feature>
<reference evidence="7 8" key="1">
    <citation type="submission" date="2020-09" db="EMBL/GenBank/DDBJ databases">
        <title>The Genome Sequence of Pseudomonas chlororaphis strain Qlu-1 - A phenazine-derivative-producing strain.</title>
        <authorList>
            <person name="Li L."/>
            <person name="Liu K."/>
        </authorList>
    </citation>
    <scope>NUCLEOTIDE SEQUENCE [LARGE SCALE GENOMIC DNA]</scope>
    <source>
        <strain evidence="8">qlu-1</strain>
    </source>
</reference>
<evidence type="ECO:0000256" key="1">
    <source>
        <dbReference type="ARBA" id="ARBA00004561"/>
    </source>
</evidence>
<dbReference type="Proteomes" id="UP000516316">
    <property type="component" value="Chromosome"/>
</dbReference>
<dbReference type="Gene3D" id="2.60.40.1090">
    <property type="entry name" value="Fimbrial-type adhesion domain"/>
    <property type="match status" value="1"/>
</dbReference>